<evidence type="ECO:0000313" key="9">
    <source>
        <dbReference type="Proteomes" id="UP000076567"/>
    </source>
</evidence>
<dbReference type="HAMAP" id="MF_00108">
    <property type="entry name" value="IspD"/>
    <property type="match status" value="1"/>
</dbReference>
<keyword evidence="9" id="KW-1185">Reference proteome</keyword>
<evidence type="ECO:0000256" key="6">
    <source>
        <dbReference type="ARBA" id="ARBA00023229"/>
    </source>
</evidence>
<dbReference type="PROSITE" id="PS01295">
    <property type="entry name" value="ISPD"/>
    <property type="match status" value="1"/>
</dbReference>
<dbReference type="GO" id="GO:0019288">
    <property type="term" value="P:isopentenyl diphosphate biosynthetic process, methylerythritol 4-phosphate pathway"/>
    <property type="evidence" value="ECO:0007669"/>
    <property type="project" value="UniProtKB-UniRule"/>
</dbReference>
<comment type="caution">
    <text evidence="8">The sequence shown here is derived from an EMBL/GenBank/DDBJ whole genome shotgun (WGS) entry which is preliminary data.</text>
</comment>
<dbReference type="GO" id="GO:0050518">
    <property type="term" value="F:2-C-methyl-D-erythritol 4-phosphate cytidylyltransferase activity"/>
    <property type="evidence" value="ECO:0007669"/>
    <property type="project" value="UniProtKB-UniRule"/>
</dbReference>
<keyword evidence="5 7" id="KW-0548">Nucleotidyltransferase</keyword>
<dbReference type="EMBL" id="LRFC01000003">
    <property type="protein sequence ID" value="KZE68262.1"/>
    <property type="molecule type" value="Genomic_DNA"/>
</dbReference>
<dbReference type="NCBIfam" id="TIGR00453">
    <property type="entry name" value="ispD"/>
    <property type="match status" value="1"/>
</dbReference>
<dbReference type="UniPathway" id="UPA00056">
    <property type="reaction ID" value="UER00093"/>
</dbReference>
<feature type="site" description="Positions MEP for the nucleophilic attack" evidence="7">
    <location>
        <position position="153"/>
    </location>
</feature>
<evidence type="ECO:0000256" key="4">
    <source>
        <dbReference type="ARBA" id="ARBA00022679"/>
    </source>
</evidence>
<dbReference type="InterPro" id="IPR034683">
    <property type="entry name" value="IspD/TarI"/>
</dbReference>
<comment type="catalytic activity">
    <reaction evidence="1 7">
        <text>2-C-methyl-D-erythritol 4-phosphate + CTP + H(+) = 4-CDP-2-C-methyl-D-erythritol + diphosphate</text>
        <dbReference type="Rhea" id="RHEA:13429"/>
        <dbReference type="ChEBI" id="CHEBI:15378"/>
        <dbReference type="ChEBI" id="CHEBI:33019"/>
        <dbReference type="ChEBI" id="CHEBI:37563"/>
        <dbReference type="ChEBI" id="CHEBI:57823"/>
        <dbReference type="ChEBI" id="CHEBI:58262"/>
        <dbReference type="EC" id="2.7.7.60"/>
    </reaction>
</comment>
<dbReference type="CDD" id="cd02516">
    <property type="entry name" value="CDP-ME_synthetase"/>
    <property type="match status" value="1"/>
</dbReference>
<accession>A0A163S6Z7</accession>
<dbReference type="InterPro" id="IPR001228">
    <property type="entry name" value="IspD"/>
</dbReference>
<evidence type="ECO:0000256" key="5">
    <source>
        <dbReference type="ARBA" id="ARBA00022695"/>
    </source>
</evidence>
<proteinExistence type="inferred from homology"/>
<dbReference type="InterPro" id="IPR029044">
    <property type="entry name" value="Nucleotide-diphossugar_trans"/>
</dbReference>
<protein>
    <recommendedName>
        <fullName evidence="7">2-C-methyl-D-erythritol 4-phosphate cytidylyltransferase</fullName>
        <ecNumber evidence="7">2.7.7.60</ecNumber>
    </recommendedName>
    <alternativeName>
        <fullName evidence="7">4-diphosphocytidyl-2C-methyl-D-erythritol synthase</fullName>
    </alternativeName>
    <alternativeName>
        <fullName evidence="7">MEP cytidylyltransferase</fullName>
        <shortName evidence="7">MCT</shortName>
    </alternativeName>
</protein>
<reference evidence="9" key="1">
    <citation type="submission" date="2016-01" db="EMBL/GenBank/DDBJ databases">
        <title>Draft genome of Chromobacterium sp. F49.</title>
        <authorList>
            <person name="Hong K.W."/>
        </authorList>
    </citation>
    <scope>NUCLEOTIDE SEQUENCE [LARGE SCALE GENOMIC DNA]</scope>
    <source>
        <strain evidence="9">P7IIIA</strain>
    </source>
</reference>
<dbReference type="InterPro" id="IPR018294">
    <property type="entry name" value="ISPD_synthase_CS"/>
</dbReference>
<evidence type="ECO:0000256" key="3">
    <source>
        <dbReference type="ARBA" id="ARBA00009789"/>
    </source>
</evidence>
<comment type="function">
    <text evidence="7">Catalyzes the formation of 4-diphosphocytidyl-2-C-methyl-D-erythritol from CTP and 2-C-methyl-D-erythritol 4-phosphate (MEP).</text>
</comment>
<comment type="similarity">
    <text evidence="3 7">Belongs to the IspD/TarI cytidylyltransferase family. IspD subfamily.</text>
</comment>
<feature type="site" description="Positions MEP for the nucleophilic attack" evidence="7">
    <location>
        <position position="209"/>
    </location>
</feature>
<dbReference type="AlphaFoldDB" id="A0A163S6Z7"/>
<dbReference type="EC" id="2.7.7.60" evidence="7"/>
<dbReference type="PANTHER" id="PTHR32125">
    <property type="entry name" value="2-C-METHYL-D-ERYTHRITOL 4-PHOSPHATE CYTIDYLYLTRANSFERASE, CHLOROPLASTIC"/>
    <property type="match status" value="1"/>
</dbReference>
<dbReference type="RefSeq" id="WP_066238036.1">
    <property type="nucleotide sequence ID" value="NZ_LRFC01000003.1"/>
</dbReference>
<evidence type="ECO:0000313" key="8">
    <source>
        <dbReference type="EMBL" id="KZE68262.1"/>
    </source>
</evidence>
<dbReference type="FunFam" id="3.90.550.10:FF:000003">
    <property type="entry name" value="2-C-methyl-D-erythritol 4-phosphate cytidylyltransferase"/>
    <property type="match status" value="1"/>
</dbReference>
<dbReference type="Proteomes" id="UP000076567">
    <property type="component" value="Unassembled WGS sequence"/>
</dbReference>
<dbReference type="OrthoDB" id="9806837at2"/>
<organism evidence="8 9">
    <name type="scientific">Fictibacillus phosphorivorans</name>
    <dbReference type="NCBI Taxonomy" id="1221500"/>
    <lineage>
        <taxon>Bacteria</taxon>
        <taxon>Bacillati</taxon>
        <taxon>Bacillota</taxon>
        <taxon>Bacilli</taxon>
        <taxon>Bacillales</taxon>
        <taxon>Fictibacillaceae</taxon>
        <taxon>Fictibacillus</taxon>
    </lineage>
</organism>
<dbReference type="Gene3D" id="3.90.550.10">
    <property type="entry name" value="Spore Coat Polysaccharide Biosynthesis Protein SpsA, Chain A"/>
    <property type="match status" value="1"/>
</dbReference>
<dbReference type="PANTHER" id="PTHR32125:SF4">
    <property type="entry name" value="2-C-METHYL-D-ERYTHRITOL 4-PHOSPHATE CYTIDYLYLTRANSFERASE, CHLOROPLASTIC"/>
    <property type="match status" value="1"/>
</dbReference>
<comment type="pathway">
    <text evidence="2 7">Isoprenoid biosynthesis; isopentenyl diphosphate biosynthesis via DXP pathway; isopentenyl diphosphate from 1-deoxy-D-xylulose 5-phosphate: step 2/6.</text>
</comment>
<dbReference type="SUPFAM" id="SSF53448">
    <property type="entry name" value="Nucleotide-diphospho-sugar transferases"/>
    <property type="match status" value="1"/>
</dbReference>
<evidence type="ECO:0000256" key="1">
    <source>
        <dbReference type="ARBA" id="ARBA00001282"/>
    </source>
</evidence>
<name>A0A163S6Z7_9BACL</name>
<evidence type="ECO:0000256" key="2">
    <source>
        <dbReference type="ARBA" id="ARBA00004787"/>
    </source>
</evidence>
<gene>
    <name evidence="7" type="primary">ispD</name>
    <name evidence="8" type="ORF">AWM68_16865</name>
</gene>
<feature type="site" description="Transition state stabilizer" evidence="7">
    <location>
        <position position="22"/>
    </location>
</feature>
<evidence type="ECO:0000256" key="7">
    <source>
        <dbReference type="HAMAP-Rule" id="MF_00108"/>
    </source>
</evidence>
<feature type="site" description="Transition state stabilizer" evidence="7">
    <location>
        <position position="15"/>
    </location>
</feature>
<sequence>MNYWTVIPAAGQGKRMNAGISKQWIELLGKPVLAHTLDVFEKDPLCEGVILVGSKQELKQMQQFVQTFQYTKVHQIVPGGKERQQSVYEGLKKVTKDADLVLIHDAARPFITHDSIQQLVARAADSGSAVLAVPVKDTVKKVVQDHVEETIDRSSLWAVQTPQAFRLSIVMKAHEKADKEGYVGTDDASLVERIGETVAIVMGDYHNIKLTTSDDLLFGQAILLDRQGEKHNAHRTRF</sequence>
<dbReference type="InterPro" id="IPR050088">
    <property type="entry name" value="IspD/TarI_cytidylyltransf_bact"/>
</dbReference>
<keyword evidence="4 7" id="KW-0808">Transferase</keyword>
<dbReference type="Pfam" id="PF01128">
    <property type="entry name" value="IspD"/>
    <property type="match status" value="1"/>
</dbReference>
<keyword evidence="6 7" id="KW-0414">Isoprene biosynthesis</keyword>